<dbReference type="AlphaFoldDB" id="A0A2U1KTZ8"/>
<dbReference type="Proteomes" id="UP000245207">
    <property type="component" value="Unassembled WGS sequence"/>
</dbReference>
<dbReference type="InterPro" id="IPR039540">
    <property type="entry name" value="UBL3-like_ubiquitin_dom"/>
</dbReference>
<evidence type="ECO:0000256" key="1">
    <source>
        <dbReference type="SAM" id="MobiDB-lite"/>
    </source>
</evidence>
<organism evidence="3 4">
    <name type="scientific">Artemisia annua</name>
    <name type="common">Sweet wormwood</name>
    <dbReference type="NCBI Taxonomy" id="35608"/>
    <lineage>
        <taxon>Eukaryota</taxon>
        <taxon>Viridiplantae</taxon>
        <taxon>Streptophyta</taxon>
        <taxon>Embryophyta</taxon>
        <taxon>Tracheophyta</taxon>
        <taxon>Spermatophyta</taxon>
        <taxon>Magnoliopsida</taxon>
        <taxon>eudicotyledons</taxon>
        <taxon>Gunneridae</taxon>
        <taxon>Pentapetalae</taxon>
        <taxon>asterids</taxon>
        <taxon>campanulids</taxon>
        <taxon>Asterales</taxon>
        <taxon>Asteraceae</taxon>
        <taxon>Asteroideae</taxon>
        <taxon>Anthemideae</taxon>
        <taxon>Artemisiinae</taxon>
        <taxon>Artemisia</taxon>
    </lineage>
</organism>
<evidence type="ECO:0000313" key="4">
    <source>
        <dbReference type="Proteomes" id="UP000245207"/>
    </source>
</evidence>
<dbReference type="PANTHER" id="PTHR31832:SF41">
    <property type="entry name" value="B-BOX ZINC FINGER PROTEIN 24"/>
    <property type="match status" value="1"/>
</dbReference>
<dbReference type="STRING" id="35608.A0A2U1KTZ8"/>
<evidence type="ECO:0000313" key="3">
    <source>
        <dbReference type="EMBL" id="PWA40214.1"/>
    </source>
</evidence>
<gene>
    <name evidence="3" type="ORF">CTI12_AA564900</name>
</gene>
<dbReference type="GO" id="GO:0009640">
    <property type="term" value="P:photomorphogenesis"/>
    <property type="evidence" value="ECO:0007669"/>
    <property type="project" value="TreeGrafter"/>
</dbReference>
<dbReference type="Pfam" id="PF13881">
    <property type="entry name" value="Rad60-SLD_2"/>
    <property type="match status" value="1"/>
</dbReference>
<feature type="compositionally biased region" description="Basic residues" evidence="1">
    <location>
        <begin position="196"/>
        <end position="208"/>
    </location>
</feature>
<sequence>MLELLKLQTDIGYYYANLDAKVLEARGHNTLSMSSYLDWVQLNRIVVEMAEIKLDNNVYVKHRLGNLFGLTDKENAPKTVKGLKIFGAGKILENSRTVGECRSPLHINHVSDVKEDAMESLYVKRARKKSLAADNDNIVEHEVVVDSLPVIIVGKRQFRTVKTSKFAKNEDEMGENEDVGRDNGIVKLTKAEKRAKIKKQRKEAKKTRERGTSESADLRASIPHLRSFREKTAFIFCLEDIALFCHDCNEPIHTASSLAANHQCFLATGIRVALSSDST</sequence>
<dbReference type="Gene3D" id="3.10.20.90">
    <property type="entry name" value="Phosphatidylinositol 3-kinase Catalytic Subunit, Chain A, domain 1"/>
    <property type="match status" value="1"/>
</dbReference>
<evidence type="ECO:0000259" key="2">
    <source>
        <dbReference type="Pfam" id="PF13881"/>
    </source>
</evidence>
<dbReference type="GO" id="GO:0005634">
    <property type="term" value="C:nucleus"/>
    <property type="evidence" value="ECO:0007669"/>
    <property type="project" value="TreeGrafter"/>
</dbReference>
<proteinExistence type="predicted"/>
<dbReference type="PANTHER" id="PTHR31832">
    <property type="entry name" value="B-BOX ZINC FINGER PROTEIN 22"/>
    <property type="match status" value="1"/>
</dbReference>
<comment type="caution">
    <text evidence="3">The sequence shown here is derived from an EMBL/GenBank/DDBJ whole genome shotgun (WGS) entry which is preliminary data.</text>
</comment>
<reference evidence="3 4" key="1">
    <citation type="journal article" date="2018" name="Mol. Plant">
        <title>The genome of Artemisia annua provides insight into the evolution of Asteraceae family and artemisinin biosynthesis.</title>
        <authorList>
            <person name="Shen Q."/>
            <person name="Zhang L."/>
            <person name="Liao Z."/>
            <person name="Wang S."/>
            <person name="Yan T."/>
            <person name="Shi P."/>
            <person name="Liu M."/>
            <person name="Fu X."/>
            <person name="Pan Q."/>
            <person name="Wang Y."/>
            <person name="Lv Z."/>
            <person name="Lu X."/>
            <person name="Zhang F."/>
            <person name="Jiang W."/>
            <person name="Ma Y."/>
            <person name="Chen M."/>
            <person name="Hao X."/>
            <person name="Li L."/>
            <person name="Tang Y."/>
            <person name="Lv G."/>
            <person name="Zhou Y."/>
            <person name="Sun X."/>
            <person name="Brodelius P.E."/>
            <person name="Rose J.K.C."/>
            <person name="Tang K."/>
        </authorList>
    </citation>
    <scope>NUCLEOTIDE SEQUENCE [LARGE SCALE GENOMIC DNA]</scope>
    <source>
        <strain evidence="4">cv. Huhao1</strain>
        <tissue evidence="3">Leaf</tissue>
    </source>
</reference>
<feature type="domain" description="UBL3-like ubiquitin" evidence="2">
    <location>
        <begin position="72"/>
        <end position="105"/>
    </location>
</feature>
<dbReference type="InterPro" id="IPR051979">
    <property type="entry name" value="B-box_zinc_finger"/>
</dbReference>
<keyword evidence="4" id="KW-1185">Reference proteome</keyword>
<feature type="region of interest" description="Disordered" evidence="1">
    <location>
        <begin position="196"/>
        <end position="216"/>
    </location>
</feature>
<dbReference type="EMBL" id="PKPP01013971">
    <property type="protein sequence ID" value="PWA40214.1"/>
    <property type="molecule type" value="Genomic_DNA"/>
</dbReference>
<protein>
    <submittedName>
        <fullName evidence="3">Armadillo-like helical</fullName>
    </submittedName>
</protein>
<accession>A0A2U1KTZ8</accession>
<name>A0A2U1KTZ8_ARTAN</name>
<dbReference type="GO" id="GO:0006355">
    <property type="term" value="P:regulation of DNA-templated transcription"/>
    <property type="evidence" value="ECO:0007669"/>
    <property type="project" value="TreeGrafter"/>
</dbReference>